<dbReference type="PRINTS" id="PR00813">
    <property type="entry name" value="BCTERIALGSPG"/>
</dbReference>
<dbReference type="InterPro" id="IPR012902">
    <property type="entry name" value="N_methyl_site"/>
</dbReference>
<sequence length="174" mass="19659">MLNPKQQGFTLIEIMVVVFIIATMAGLSFFALNQASDRRYSSQAEDFLVWLEQLSDLAMLEGSAYGVTANAQAFQAVVFYNYAWYEVTMPEPFYFDEDVRLSLIESNESEGRTITQSNNSSNRSSSALLPDIVMHPDGYIEPDANLSLAFDNYSPKFIYHQEESGFSLTIERSL</sequence>
<gene>
    <name evidence="3" type="ORF">COA71_04505</name>
</gene>
<dbReference type="PROSITE" id="PS00409">
    <property type="entry name" value="PROKAR_NTER_METHYL"/>
    <property type="match status" value="1"/>
</dbReference>
<dbReference type="GO" id="GO:0015628">
    <property type="term" value="P:protein secretion by the type II secretion system"/>
    <property type="evidence" value="ECO:0007669"/>
    <property type="project" value="InterPro"/>
</dbReference>
<evidence type="ECO:0000313" key="4">
    <source>
        <dbReference type="Proteomes" id="UP000228987"/>
    </source>
</evidence>
<organism evidence="3 4">
    <name type="scientific">SAR86 cluster bacterium</name>
    <dbReference type="NCBI Taxonomy" id="2030880"/>
    <lineage>
        <taxon>Bacteria</taxon>
        <taxon>Pseudomonadati</taxon>
        <taxon>Pseudomonadota</taxon>
        <taxon>Gammaproteobacteria</taxon>
        <taxon>SAR86 cluster</taxon>
    </lineage>
</organism>
<keyword evidence="1" id="KW-0488">Methylation</keyword>
<dbReference type="SUPFAM" id="SSF54523">
    <property type="entry name" value="Pili subunits"/>
    <property type="match status" value="1"/>
</dbReference>
<evidence type="ECO:0000313" key="3">
    <source>
        <dbReference type="EMBL" id="PCJ42768.1"/>
    </source>
</evidence>
<comment type="caution">
    <text evidence="3">The sequence shown here is derived from an EMBL/GenBank/DDBJ whole genome shotgun (WGS) entry which is preliminary data.</text>
</comment>
<name>A0A2A5CGV5_9GAMM</name>
<dbReference type="Pfam" id="PF07963">
    <property type="entry name" value="N_methyl"/>
    <property type="match status" value="1"/>
</dbReference>
<evidence type="ECO:0008006" key="5">
    <source>
        <dbReference type="Google" id="ProtNLM"/>
    </source>
</evidence>
<evidence type="ECO:0000256" key="2">
    <source>
        <dbReference type="SAM" id="Phobius"/>
    </source>
</evidence>
<protein>
    <recommendedName>
        <fullName evidence="5">Type II secretion system protein GspH</fullName>
    </recommendedName>
</protein>
<keyword evidence="2" id="KW-0812">Transmembrane</keyword>
<reference evidence="4" key="1">
    <citation type="submission" date="2017-08" db="EMBL/GenBank/DDBJ databases">
        <title>A dynamic microbial community with high functional redundancy inhabits the cold, oxic subseafloor aquifer.</title>
        <authorList>
            <person name="Tully B.J."/>
            <person name="Wheat C.G."/>
            <person name="Glazer B.T."/>
            <person name="Huber J.A."/>
        </authorList>
    </citation>
    <scope>NUCLEOTIDE SEQUENCE [LARGE SCALE GENOMIC DNA]</scope>
</reference>
<dbReference type="EMBL" id="NVWI01000002">
    <property type="protein sequence ID" value="PCJ42768.1"/>
    <property type="molecule type" value="Genomic_DNA"/>
</dbReference>
<dbReference type="NCBIfam" id="TIGR02532">
    <property type="entry name" value="IV_pilin_GFxxxE"/>
    <property type="match status" value="1"/>
</dbReference>
<proteinExistence type="predicted"/>
<keyword evidence="2" id="KW-1133">Transmembrane helix</keyword>
<evidence type="ECO:0000256" key="1">
    <source>
        <dbReference type="ARBA" id="ARBA00022481"/>
    </source>
</evidence>
<dbReference type="GO" id="GO:0015627">
    <property type="term" value="C:type II protein secretion system complex"/>
    <property type="evidence" value="ECO:0007669"/>
    <property type="project" value="InterPro"/>
</dbReference>
<dbReference type="Proteomes" id="UP000228987">
    <property type="component" value="Unassembled WGS sequence"/>
</dbReference>
<dbReference type="InterPro" id="IPR000983">
    <property type="entry name" value="Bac_GSPG_pilin"/>
</dbReference>
<dbReference type="Gene3D" id="3.30.700.10">
    <property type="entry name" value="Glycoprotein, Type 4 Pilin"/>
    <property type="match status" value="1"/>
</dbReference>
<dbReference type="AlphaFoldDB" id="A0A2A5CGV5"/>
<keyword evidence="2" id="KW-0472">Membrane</keyword>
<dbReference type="InterPro" id="IPR045584">
    <property type="entry name" value="Pilin-like"/>
</dbReference>
<accession>A0A2A5CGV5</accession>
<feature type="transmembrane region" description="Helical" evidence="2">
    <location>
        <begin position="12"/>
        <end position="32"/>
    </location>
</feature>